<evidence type="ECO:0000256" key="1">
    <source>
        <dbReference type="SAM" id="MobiDB-lite"/>
    </source>
</evidence>
<reference evidence="4 5" key="1">
    <citation type="submission" date="2020-04" db="EMBL/GenBank/DDBJ databases">
        <title>Genome sequencing of novel species.</title>
        <authorList>
            <person name="Heo J."/>
            <person name="Kim S.-J."/>
            <person name="Kim J.-S."/>
            <person name="Hong S.-B."/>
            <person name="Kwon S.-W."/>
        </authorList>
    </citation>
    <scope>NUCLEOTIDE SEQUENCE [LARGE SCALE GENOMIC DNA]</scope>
    <source>
        <strain evidence="4 5">MFER-1</strain>
    </source>
</reference>
<evidence type="ECO:0000313" key="4">
    <source>
        <dbReference type="EMBL" id="QJD81801.1"/>
    </source>
</evidence>
<feature type="compositionally biased region" description="Basic and acidic residues" evidence="1">
    <location>
        <begin position="1"/>
        <end position="16"/>
    </location>
</feature>
<organism evidence="4 5">
    <name type="scientific">Cohnella herbarum</name>
    <dbReference type="NCBI Taxonomy" id="2728023"/>
    <lineage>
        <taxon>Bacteria</taxon>
        <taxon>Bacillati</taxon>
        <taxon>Bacillota</taxon>
        <taxon>Bacilli</taxon>
        <taxon>Bacillales</taxon>
        <taxon>Paenibacillaceae</taxon>
        <taxon>Cohnella</taxon>
    </lineage>
</organism>
<feature type="domain" description="M23ase beta-sheet core" evidence="3">
    <location>
        <begin position="254"/>
        <end position="347"/>
    </location>
</feature>
<dbReference type="EMBL" id="CP051680">
    <property type="protein sequence ID" value="QJD81801.1"/>
    <property type="molecule type" value="Genomic_DNA"/>
</dbReference>
<evidence type="ECO:0000313" key="5">
    <source>
        <dbReference type="Proteomes" id="UP000502248"/>
    </source>
</evidence>
<dbReference type="GO" id="GO:0004222">
    <property type="term" value="F:metalloendopeptidase activity"/>
    <property type="evidence" value="ECO:0007669"/>
    <property type="project" value="TreeGrafter"/>
</dbReference>
<dbReference type="AlphaFoldDB" id="A0A7Z2ZJ48"/>
<dbReference type="RefSeq" id="WP_169278107.1">
    <property type="nucleotide sequence ID" value="NZ_CP051680.1"/>
</dbReference>
<feature type="region of interest" description="Disordered" evidence="1">
    <location>
        <begin position="1"/>
        <end position="86"/>
    </location>
</feature>
<dbReference type="InterPro" id="IPR016047">
    <property type="entry name" value="M23ase_b-sheet_dom"/>
</dbReference>
<dbReference type="InterPro" id="IPR050570">
    <property type="entry name" value="Cell_wall_metabolism_enzyme"/>
</dbReference>
<dbReference type="SUPFAM" id="SSF51261">
    <property type="entry name" value="Duplicated hybrid motif"/>
    <property type="match status" value="1"/>
</dbReference>
<dbReference type="KEGG" id="cheb:HH215_00455"/>
<dbReference type="Gene3D" id="2.70.70.10">
    <property type="entry name" value="Glucose Permease (Domain IIA)"/>
    <property type="match status" value="1"/>
</dbReference>
<dbReference type="Proteomes" id="UP000502248">
    <property type="component" value="Chromosome"/>
</dbReference>
<feature type="transmembrane region" description="Helical" evidence="2">
    <location>
        <begin position="156"/>
        <end position="174"/>
    </location>
</feature>
<evidence type="ECO:0000256" key="2">
    <source>
        <dbReference type="SAM" id="Phobius"/>
    </source>
</evidence>
<dbReference type="PANTHER" id="PTHR21666:SF274">
    <property type="entry name" value="STAGE IV SPORULATION PROTEIN FA"/>
    <property type="match status" value="1"/>
</dbReference>
<proteinExistence type="predicted"/>
<evidence type="ECO:0000259" key="3">
    <source>
        <dbReference type="Pfam" id="PF01551"/>
    </source>
</evidence>
<accession>A0A7Z2ZJ48</accession>
<dbReference type="InterPro" id="IPR011055">
    <property type="entry name" value="Dup_hybrid_motif"/>
</dbReference>
<dbReference type="CDD" id="cd12797">
    <property type="entry name" value="M23_peptidase"/>
    <property type="match status" value="1"/>
</dbReference>
<gene>
    <name evidence="4" type="ORF">HH215_00455</name>
</gene>
<feature type="region of interest" description="Disordered" evidence="1">
    <location>
        <begin position="122"/>
        <end position="143"/>
    </location>
</feature>
<keyword evidence="5" id="KW-1185">Reference proteome</keyword>
<feature type="compositionally biased region" description="Basic and acidic residues" evidence="1">
    <location>
        <begin position="22"/>
        <end position="60"/>
    </location>
</feature>
<dbReference type="PANTHER" id="PTHR21666">
    <property type="entry name" value="PEPTIDASE-RELATED"/>
    <property type="match status" value="1"/>
</dbReference>
<dbReference type="Pfam" id="PF01551">
    <property type="entry name" value="Peptidase_M23"/>
    <property type="match status" value="1"/>
</dbReference>
<name>A0A7Z2ZJ48_9BACL</name>
<keyword evidence="2" id="KW-1133">Transmembrane helix</keyword>
<keyword evidence="2" id="KW-0472">Membrane</keyword>
<keyword evidence="2" id="KW-0812">Transmembrane</keyword>
<protein>
    <submittedName>
        <fullName evidence="4">M23 family metallopeptidase</fullName>
    </submittedName>
</protein>
<sequence length="354" mass="39408">MQTRNNVRERRRERIEQLMGRHAMEDRGHTEPTVEEPMKSKGKANEESSRPDRAAEESMRFDYATPYSKSDLPRYEANLPRKPADNVRMDDRSAYFSSVAPSNEPDPELWWREREKQLKSGQASGWQGLKGIPPTSAARTNPPPDGSDIRLFVRGVSFRFVVAALAFAGIWGWFKLEMPGSVEGRAWMVSSVTRDMDFEAIEAWYGSTFGGSPSFLPFNRDEPDTKEVSALLNPSETALPVQGRIVQTYAQNGTGVKVSAPGGSEVSSIYTGRVVQVKNDPNSGVTISVQHQNQVLSVYGSLEESSVKPNDWVVTGQRLGQLKRSEDSQTEGILYFAVQQRGKALNPAEVVSFD</sequence>